<dbReference type="Proteomes" id="UP000041882">
    <property type="component" value="Unassembled WGS sequence"/>
</dbReference>
<protein>
    <submittedName>
        <fullName evidence="1">Uncharacterized protein</fullName>
    </submittedName>
</protein>
<gene>
    <name evidence="1" type="ORF">ERS008472_03122</name>
</gene>
<name>A0A0T9QDE3_9GAMM</name>
<dbReference type="RefSeq" id="WP_050115610.1">
    <property type="nucleotide sequence ID" value="NZ_CQAW01000016.1"/>
</dbReference>
<accession>A0A0T9QDE3</accession>
<proteinExistence type="predicted"/>
<reference evidence="2" key="1">
    <citation type="submission" date="2015-03" db="EMBL/GenBank/DDBJ databases">
        <authorList>
            <consortium name="Pathogen Informatics"/>
            <person name="Murphy D."/>
        </authorList>
    </citation>
    <scope>NUCLEOTIDE SEQUENCE [LARGE SCALE GENOMIC DNA]</scope>
    <source>
        <strain evidence="2">IP6945</strain>
    </source>
</reference>
<dbReference type="EMBL" id="CQAW01000016">
    <property type="protein sequence ID" value="CNI06639.1"/>
    <property type="molecule type" value="Genomic_DNA"/>
</dbReference>
<keyword evidence="2" id="KW-1185">Reference proteome</keyword>
<organism evidence="1 2">
    <name type="scientific">Yersinia thracica</name>
    <dbReference type="NCBI Taxonomy" id="2890319"/>
    <lineage>
        <taxon>Bacteria</taxon>
        <taxon>Pseudomonadati</taxon>
        <taxon>Pseudomonadota</taxon>
        <taxon>Gammaproteobacteria</taxon>
        <taxon>Enterobacterales</taxon>
        <taxon>Yersiniaceae</taxon>
        <taxon>Yersinia</taxon>
    </lineage>
</organism>
<evidence type="ECO:0000313" key="2">
    <source>
        <dbReference type="Proteomes" id="UP000041882"/>
    </source>
</evidence>
<evidence type="ECO:0000313" key="1">
    <source>
        <dbReference type="EMBL" id="CNI06639.1"/>
    </source>
</evidence>
<dbReference type="AlphaFoldDB" id="A0A0T9QDE3"/>
<sequence>MLKADIQFLFDEEMERRRVEMVAVRAVCFVNSYLAARLVFGDFKNQTLKFHENGIVDVFAEIALLHRIAALKTFKEDEESYKHFTSKIEIIGLGRWYSNRFIRIKF</sequence>